<dbReference type="InterPro" id="IPR017439">
    <property type="entry name" value="Amidohydrolase"/>
</dbReference>
<dbReference type="Pfam" id="PF07687">
    <property type="entry name" value="M20_dimer"/>
    <property type="match status" value="1"/>
</dbReference>
<evidence type="ECO:0000259" key="1">
    <source>
        <dbReference type="Pfam" id="PF07687"/>
    </source>
</evidence>
<sequence length="432" mass="47036">MRIKTSVEGIRDQLISWRRDFHRYAESGFREIRTASLVAAYLEKLGYEVSAGKEVMKKEYRMGVPDVKILHSHKEWALQNGANKKWLEKVADGFTGVVGILHTHKPGPVIAYRFDMDALEIQEDLTEEHLPFREGFSSVNDGMMHACGHDGHTSIGLGLATLLQENKESLAGTIKLIFQPAEEGTRGAKSMVEAGIVDDTDYFIATHLGAGVALGEVVTGQTGFLATTKLDVVYRGKAAHAGGNPEKGRNALMVASSAVLGLYGIPRHSAGASRVNVGVLQAGSGRNVIPNQALLKIETRGATSEINEYMEEKAIAVMKGAAAMYQVDVDIEIVGSAKSGTPSPELVEVLAEIAEHSPYVKKVTRFSEKPFGSEDATFFMERVQSKNGQATYMIIGTTLAAGHHHERFDYDEEVLSIAVDVLFRSAMTILSR</sequence>
<dbReference type="Gene3D" id="3.40.630.10">
    <property type="entry name" value="Zn peptidases"/>
    <property type="match status" value="2"/>
</dbReference>
<dbReference type="CDD" id="cd05665">
    <property type="entry name" value="M20_Acy1_IAAspH"/>
    <property type="match status" value="1"/>
</dbReference>
<dbReference type="EMBL" id="BOQT01000010">
    <property type="protein sequence ID" value="GIN21724.1"/>
    <property type="molecule type" value="Genomic_DNA"/>
</dbReference>
<reference evidence="2 3" key="1">
    <citation type="submission" date="2021-03" db="EMBL/GenBank/DDBJ databases">
        <title>Antimicrobial resistance genes in bacteria isolated from Japanese honey, and their potential for conferring macrolide and lincosamide resistance in the American foulbrood pathogen Paenibacillus larvae.</title>
        <authorList>
            <person name="Okamoto M."/>
            <person name="Kumagai M."/>
            <person name="Kanamori H."/>
            <person name="Takamatsu D."/>
        </authorList>
    </citation>
    <scope>NUCLEOTIDE SEQUENCE [LARGE SCALE GENOMIC DNA]</scope>
    <source>
        <strain evidence="2 3">J1TS3</strain>
    </source>
</reference>
<protein>
    <submittedName>
        <fullName evidence="2">Peptidase M20</fullName>
    </submittedName>
</protein>
<dbReference type="Gene3D" id="3.30.70.360">
    <property type="match status" value="1"/>
</dbReference>
<dbReference type="InterPro" id="IPR033845">
    <property type="entry name" value="AbgA"/>
</dbReference>
<dbReference type="InterPro" id="IPR011650">
    <property type="entry name" value="Peptidase_M20_dimer"/>
</dbReference>
<evidence type="ECO:0000313" key="2">
    <source>
        <dbReference type="EMBL" id="GIN21724.1"/>
    </source>
</evidence>
<dbReference type="RefSeq" id="WP_212963440.1">
    <property type="nucleotide sequence ID" value="NZ_BOQT01000010.1"/>
</dbReference>
<dbReference type="PIRSF" id="PIRSF005962">
    <property type="entry name" value="Pept_M20D_amidohydro"/>
    <property type="match status" value="1"/>
</dbReference>
<dbReference type="NCBIfam" id="TIGR01891">
    <property type="entry name" value="amidohydrolases"/>
    <property type="match status" value="1"/>
</dbReference>
<proteinExistence type="predicted"/>
<dbReference type="PANTHER" id="PTHR30575">
    <property type="entry name" value="PEPTIDASE M20"/>
    <property type="match status" value="1"/>
</dbReference>
<dbReference type="Proteomes" id="UP000680279">
    <property type="component" value="Unassembled WGS sequence"/>
</dbReference>
<dbReference type="SUPFAM" id="SSF55031">
    <property type="entry name" value="Bacterial exopeptidase dimerisation domain"/>
    <property type="match status" value="1"/>
</dbReference>
<dbReference type="InterPro" id="IPR052030">
    <property type="entry name" value="Peptidase_M20/M20A_hydrolases"/>
</dbReference>
<dbReference type="SUPFAM" id="SSF53187">
    <property type="entry name" value="Zn-dependent exopeptidases"/>
    <property type="match status" value="1"/>
</dbReference>
<accession>A0ABQ4K7K7</accession>
<dbReference type="Pfam" id="PF01546">
    <property type="entry name" value="Peptidase_M20"/>
    <property type="match status" value="1"/>
</dbReference>
<name>A0ABQ4K7K7_9BACI</name>
<dbReference type="InterPro" id="IPR002933">
    <property type="entry name" value="Peptidase_M20"/>
</dbReference>
<organism evidence="2 3">
    <name type="scientific">Siminovitchia fordii</name>
    <dbReference type="NCBI Taxonomy" id="254759"/>
    <lineage>
        <taxon>Bacteria</taxon>
        <taxon>Bacillati</taxon>
        <taxon>Bacillota</taxon>
        <taxon>Bacilli</taxon>
        <taxon>Bacillales</taxon>
        <taxon>Bacillaceae</taxon>
        <taxon>Siminovitchia</taxon>
    </lineage>
</organism>
<evidence type="ECO:0000313" key="3">
    <source>
        <dbReference type="Proteomes" id="UP000680279"/>
    </source>
</evidence>
<dbReference type="PANTHER" id="PTHR30575:SF3">
    <property type="entry name" value="PEPTIDASE M20 DIMERISATION DOMAIN-CONTAINING PROTEIN"/>
    <property type="match status" value="1"/>
</dbReference>
<comment type="caution">
    <text evidence="2">The sequence shown here is derived from an EMBL/GenBank/DDBJ whole genome shotgun (WGS) entry which is preliminary data.</text>
</comment>
<dbReference type="InterPro" id="IPR036264">
    <property type="entry name" value="Bact_exopeptidase_dim_dom"/>
</dbReference>
<gene>
    <name evidence="2" type="primary">abgA</name>
    <name evidence="2" type="ORF">J1TS3_28580</name>
</gene>
<keyword evidence="3" id="KW-1185">Reference proteome</keyword>
<feature type="domain" description="Peptidase M20 dimerisation" evidence="1">
    <location>
        <begin position="233"/>
        <end position="319"/>
    </location>
</feature>